<name>A0AAV0ZMH5_VICFA</name>
<dbReference type="EMBL" id="OX451737">
    <property type="protein sequence ID" value="CAI8599046.1"/>
    <property type="molecule type" value="Genomic_DNA"/>
</dbReference>
<protein>
    <submittedName>
        <fullName evidence="2">Uncharacterized protein</fullName>
    </submittedName>
</protein>
<reference evidence="2 3" key="1">
    <citation type="submission" date="2023-01" db="EMBL/GenBank/DDBJ databases">
        <authorList>
            <person name="Kreplak J."/>
        </authorList>
    </citation>
    <scope>NUCLEOTIDE SEQUENCE [LARGE SCALE GENOMIC DNA]</scope>
</reference>
<sequence>MESGSEDTIMSWMTGAQTQSKHMDETEPRKRRLRRRLHVGSFNIIQILYLVQQPKLIILHMIFVFTSLDVTALKRKKEKPFSCLMEEHFQGHEELVLPKTVQQVDPKIYKYMDPHVDDYTTTTLCKLNTKK</sequence>
<gene>
    <name evidence="2" type="ORF">VFH_II156840</name>
</gene>
<dbReference type="Proteomes" id="UP001157006">
    <property type="component" value="Chromosome 2"/>
</dbReference>
<accession>A0AAV0ZMH5</accession>
<dbReference type="AlphaFoldDB" id="A0AAV0ZMH5"/>
<organism evidence="2 3">
    <name type="scientific">Vicia faba</name>
    <name type="common">Broad bean</name>
    <name type="synonym">Faba vulgaris</name>
    <dbReference type="NCBI Taxonomy" id="3906"/>
    <lineage>
        <taxon>Eukaryota</taxon>
        <taxon>Viridiplantae</taxon>
        <taxon>Streptophyta</taxon>
        <taxon>Embryophyta</taxon>
        <taxon>Tracheophyta</taxon>
        <taxon>Spermatophyta</taxon>
        <taxon>Magnoliopsida</taxon>
        <taxon>eudicotyledons</taxon>
        <taxon>Gunneridae</taxon>
        <taxon>Pentapetalae</taxon>
        <taxon>rosids</taxon>
        <taxon>fabids</taxon>
        <taxon>Fabales</taxon>
        <taxon>Fabaceae</taxon>
        <taxon>Papilionoideae</taxon>
        <taxon>50 kb inversion clade</taxon>
        <taxon>NPAAA clade</taxon>
        <taxon>Hologalegina</taxon>
        <taxon>IRL clade</taxon>
        <taxon>Fabeae</taxon>
        <taxon>Vicia</taxon>
    </lineage>
</organism>
<evidence type="ECO:0000256" key="1">
    <source>
        <dbReference type="SAM" id="MobiDB-lite"/>
    </source>
</evidence>
<feature type="region of interest" description="Disordered" evidence="1">
    <location>
        <begin position="1"/>
        <end position="29"/>
    </location>
</feature>
<keyword evidence="3" id="KW-1185">Reference proteome</keyword>
<proteinExistence type="predicted"/>
<evidence type="ECO:0000313" key="2">
    <source>
        <dbReference type="EMBL" id="CAI8599046.1"/>
    </source>
</evidence>
<evidence type="ECO:0000313" key="3">
    <source>
        <dbReference type="Proteomes" id="UP001157006"/>
    </source>
</evidence>